<name>A0A7S1AE22_NOCSC</name>
<dbReference type="AlphaFoldDB" id="A0A7S1AE22"/>
<evidence type="ECO:0008006" key="2">
    <source>
        <dbReference type="Google" id="ProtNLM"/>
    </source>
</evidence>
<reference evidence="1" key="1">
    <citation type="submission" date="2021-01" db="EMBL/GenBank/DDBJ databases">
        <authorList>
            <person name="Corre E."/>
            <person name="Pelletier E."/>
            <person name="Niang G."/>
            <person name="Scheremetjew M."/>
            <person name="Finn R."/>
            <person name="Kale V."/>
            <person name="Holt S."/>
            <person name="Cochrane G."/>
            <person name="Meng A."/>
            <person name="Brown T."/>
            <person name="Cohen L."/>
        </authorList>
    </citation>
    <scope>NUCLEOTIDE SEQUENCE</scope>
</reference>
<organism evidence="1">
    <name type="scientific">Noctiluca scintillans</name>
    <name type="common">Sea sparkle</name>
    <name type="synonym">Red tide dinoflagellate</name>
    <dbReference type="NCBI Taxonomy" id="2966"/>
    <lineage>
        <taxon>Eukaryota</taxon>
        <taxon>Sar</taxon>
        <taxon>Alveolata</taxon>
        <taxon>Dinophyceae</taxon>
        <taxon>Noctilucales</taxon>
        <taxon>Noctilucaceae</taxon>
        <taxon>Noctiluca</taxon>
    </lineage>
</organism>
<dbReference type="Pfam" id="PF11199">
    <property type="entry name" value="DUF2891"/>
    <property type="match status" value="1"/>
</dbReference>
<sequence length="336" mass="38254">MELIEQFFSCALQGVTRRDPGPYCKTAHECGCQGPDDWHPCFYGCWDWHSAVHSHFLLVRCLRHYQMSNADRALAVLTEHLTPERIAVEVESLFKEKEGWECPYGLAWVLRLAQELDTWHMEMSRALEPLELAARDRLAEWLRTLRSPCQSGAHGDTAFALRLLLEHSRRRPRFGVEEGTILQARELFQVTAPVDTSGFPFLSPLLTQTQFLLASWNIAEELPINIWWMPEVATLLKLKPVTGNPHDMKSCHAIGLNFSRAEGLAQLSLRCHDHGEALLLLRSARHHWESSVPFVNCGGWMADHWVCTFGLMALEAFLHASSVLEPTQAAHRDDVE</sequence>
<dbReference type="EMBL" id="HBFQ01035115">
    <property type="protein sequence ID" value="CAD8850414.1"/>
    <property type="molecule type" value="Transcribed_RNA"/>
</dbReference>
<dbReference type="InterPro" id="IPR021365">
    <property type="entry name" value="DUF2891"/>
</dbReference>
<protein>
    <recommendedName>
        <fullName evidence="2">DUF2891 family protein</fullName>
    </recommendedName>
</protein>
<proteinExistence type="predicted"/>
<gene>
    <name evidence="1" type="ORF">NSCI0253_LOCUS24764</name>
</gene>
<evidence type="ECO:0000313" key="1">
    <source>
        <dbReference type="EMBL" id="CAD8850414.1"/>
    </source>
</evidence>
<accession>A0A7S1AE22</accession>